<evidence type="ECO:0000313" key="3">
    <source>
        <dbReference type="EMBL" id="KAH7512437.1"/>
    </source>
</evidence>
<evidence type="ECO:0000256" key="2">
    <source>
        <dbReference type="SAM" id="MobiDB-lite"/>
    </source>
</evidence>
<dbReference type="GO" id="GO:0003735">
    <property type="term" value="F:structural constituent of ribosome"/>
    <property type="evidence" value="ECO:0007669"/>
    <property type="project" value="InterPro"/>
</dbReference>
<dbReference type="GO" id="GO:0022625">
    <property type="term" value="C:cytosolic large ribosomal subunit"/>
    <property type="evidence" value="ECO:0007669"/>
    <property type="project" value="TreeGrafter"/>
</dbReference>
<dbReference type="PANTHER" id="PTHR10715:SF0">
    <property type="entry name" value="LARGE RIBOSOMAL SUBUNIT PROTEIN EL6"/>
    <property type="match status" value="1"/>
</dbReference>
<feature type="compositionally biased region" description="Basic and acidic residues" evidence="2">
    <location>
        <begin position="14"/>
        <end position="25"/>
    </location>
</feature>
<sequence length="276" mass="30782">MYHKRGLWAIKAKKSDVFPRQDPKPAAENPPQKPPKFYPTDDVKKLLVNKRKHKPTKLRTSNTPGTVLIMLAGRFKGKRVVFLKQLSSGLLLVDKTDPYVILSLGDQVIRSKKNSKTTVIGPPGEPIWNQGELRKGTALCGAQKSEMAAVEEKLHELERQKEEMLRFGSPASLLQRLQGSKRNSLRISAISKKWEPAKWVSTKGHLVVLLWICFTATSIPSVSTISNKLGSTAGAAMKEPKKAVEPSLRGQCHQEFQVLHKEDVDRADEAEMSNDS</sequence>
<dbReference type="InterPro" id="IPR008991">
    <property type="entry name" value="Translation_prot_SH3-like_sf"/>
</dbReference>
<protein>
    <recommendedName>
        <fullName evidence="5">60S ribosomal protein L6-like</fullName>
    </recommendedName>
</protein>
<evidence type="ECO:0000256" key="1">
    <source>
        <dbReference type="SAM" id="Coils"/>
    </source>
</evidence>
<comment type="caution">
    <text evidence="3">The sequence shown here is derived from an EMBL/GenBank/DDBJ whole genome shotgun (WGS) entry which is preliminary data.</text>
</comment>
<dbReference type="PANTHER" id="PTHR10715">
    <property type="entry name" value="60S RIBOSOMAL PROTEIN L6"/>
    <property type="match status" value="1"/>
</dbReference>
<reference evidence="3" key="1">
    <citation type="journal article" date="2021" name="Front. Plant Sci.">
        <title>Chromosome-Scale Genome Assembly for Chinese Sour Jujube and Insights Into Its Genome Evolution and Domestication Signature.</title>
        <authorList>
            <person name="Shen L.-Y."/>
            <person name="Luo H."/>
            <person name="Wang X.-L."/>
            <person name="Wang X.-M."/>
            <person name="Qiu X.-J."/>
            <person name="Liu H."/>
            <person name="Zhou S.-S."/>
            <person name="Jia K.-H."/>
            <person name="Nie S."/>
            <person name="Bao Y.-T."/>
            <person name="Zhang R.-G."/>
            <person name="Yun Q.-Z."/>
            <person name="Chai Y.-H."/>
            <person name="Lu J.-Y."/>
            <person name="Li Y."/>
            <person name="Zhao S.-W."/>
            <person name="Mao J.-F."/>
            <person name="Jia S.-G."/>
            <person name="Mao Y.-M."/>
        </authorList>
    </citation>
    <scope>NUCLEOTIDE SEQUENCE</scope>
    <source>
        <strain evidence="3">AT0</strain>
        <tissue evidence="3">Leaf</tissue>
    </source>
</reference>
<dbReference type="InterPro" id="IPR000915">
    <property type="entry name" value="60S_ribosomal_eL6"/>
</dbReference>
<proteinExistence type="predicted"/>
<dbReference type="GO" id="GO:0003723">
    <property type="term" value="F:RNA binding"/>
    <property type="evidence" value="ECO:0007669"/>
    <property type="project" value="TreeGrafter"/>
</dbReference>
<name>A0A978UCE4_ZIZJJ</name>
<dbReference type="Proteomes" id="UP000813462">
    <property type="component" value="Unassembled WGS sequence"/>
</dbReference>
<dbReference type="GO" id="GO:0000027">
    <property type="term" value="P:ribosomal large subunit assembly"/>
    <property type="evidence" value="ECO:0007669"/>
    <property type="project" value="TreeGrafter"/>
</dbReference>
<evidence type="ECO:0008006" key="5">
    <source>
        <dbReference type="Google" id="ProtNLM"/>
    </source>
</evidence>
<dbReference type="AlphaFoldDB" id="A0A978UCE4"/>
<accession>A0A978UCE4</accession>
<dbReference type="GO" id="GO:0002181">
    <property type="term" value="P:cytoplasmic translation"/>
    <property type="evidence" value="ECO:0007669"/>
    <property type="project" value="TreeGrafter"/>
</dbReference>
<gene>
    <name evidence="3" type="ORF">FEM48_Zijuj12G0090700</name>
</gene>
<dbReference type="SUPFAM" id="SSF50104">
    <property type="entry name" value="Translation proteins SH3-like domain"/>
    <property type="match status" value="1"/>
</dbReference>
<feature type="region of interest" description="Disordered" evidence="2">
    <location>
        <begin position="14"/>
        <end position="41"/>
    </location>
</feature>
<feature type="coiled-coil region" evidence="1">
    <location>
        <begin position="140"/>
        <end position="167"/>
    </location>
</feature>
<keyword evidence="1" id="KW-0175">Coiled coil</keyword>
<evidence type="ECO:0000313" key="4">
    <source>
        <dbReference type="Proteomes" id="UP000813462"/>
    </source>
</evidence>
<dbReference type="EMBL" id="JAEACU010000012">
    <property type="protein sequence ID" value="KAH7512437.1"/>
    <property type="molecule type" value="Genomic_DNA"/>
</dbReference>
<organism evidence="3 4">
    <name type="scientific">Ziziphus jujuba var. spinosa</name>
    <dbReference type="NCBI Taxonomy" id="714518"/>
    <lineage>
        <taxon>Eukaryota</taxon>
        <taxon>Viridiplantae</taxon>
        <taxon>Streptophyta</taxon>
        <taxon>Embryophyta</taxon>
        <taxon>Tracheophyta</taxon>
        <taxon>Spermatophyta</taxon>
        <taxon>Magnoliopsida</taxon>
        <taxon>eudicotyledons</taxon>
        <taxon>Gunneridae</taxon>
        <taxon>Pentapetalae</taxon>
        <taxon>rosids</taxon>
        <taxon>fabids</taxon>
        <taxon>Rosales</taxon>
        <taxon>Rhamnaceae</taxon>
        <taxon>Paliureae</taxon>
        <taxon>Ziziphus</taxon>
    </lineage>
</organism>